<keyword evidence="6" id="KW-1278">Translocase</keyword>
<reference evidence="13" key="1">
    <citation type="journal article" date="2019" name="Int. J. Syst. Evol. Microbiol.">
        <title>The Global Catalogue of Microorganisms (GCM) 10K type strain sequencing project: providing services to taxonomists for standard genome sequencing and annotation.</title>
        <authorList>
            <consortium name="The Broad Institute Genomics Platform"/>
            <consortium name="The Broad Institute Genome Sequencing Center for Infectious Disease"/>
            <person name="Wu L."/>
            <person name="Ma J."/>
        </authorList>
    </citation>
    <scope>NUCLEOTIDE SEQUENCE [LARGE SCALE GENOMIC DNA]</scope>
    <source>
        <strain evidence="13">KCTC 3913</strain>
    </source>
</reference>
<dbReference type="Proteomes" id="UP001597506">
    <property type="component" value="Unassembled WGS sequence"/>
</dbReference>
<evidence type="ECO:0000313" key="13">
    <source>
        <dbReference type="Proteomes" id="UP001597506"/>
    </source>
</evidence>
<evidence type="ECO:0000256" key="3">
    <source>
        <dbReference type="ARBA" id="ARBA00022448"/>
    </source>
</evidence>
<dbReference type="Gene3D" id="1.10.1140.10">
    <property type="entry name" value="Bovine Mitochondrial F1-atpase, Atp Synthase Beta Chain, Chain D, domain 3"/>
    <property type="match status" value="1"/>
</dbReference>
<keyword evidence="3" id="KW-0813">Transport</keyword>
<keyword evidence="10" id="KW-0066">ATP synthesis</keyword>
<dbReference type="InterPro" id="IPR027417">
    <property type="entry name" value="P-loop_NTPase"/>
</dbReference>
<accession>A0ABW5RW77</accession>
<evidence type="ECO:0000256" key="5">
    <source>
        <dbReference type="ARBA" id="ARBA00022840"/>
    </source>
</evidence>
<comment type="subcellular location">
    <subcellularLocation>
        <location evidence="1">Membrane</location>
    </subcellularLocation>
</comment>
<keyword evidence="13" id="KW-1185">Reference proteome</keyword>
<dbReference type="SUPFAM" id="SSF47917">
    <property type="entry name" value="C-terminal domain of alpha and beta subunits of F1 ATP synthase"/>
    <property type="match status" value="1"/>
</dbReference>
<protein>
    <recommendedName>
        <fullName evidence="11">ATP synthase A/B type C-terminal domain-containing protein</fullName>
    </recommendedName>
</protein>
<dbReference type="PANTHER" id="PTHR15184:SF71">
    <property type="entry name" value="ATP SYNTHASE SUBUNIT BETA, MITOCHONDRIAL"/>
    <property type="match status" value="1"/>
</dbReference>
<evidence type="ECO:0000313" key="12">
    <source>
        <dbReference type="EMBL" id="MFD2682962.1"/>
    </source>
</evidence>
<dbReference type="InterPro" id="IPR020003">
    <property type="entry name" value="ATPase_a/bsu_AS"/>
</dbReference>
<evidence type="ECO:0000256" key="9">
    <source>
        <dbReference type="ARBA" id="ARBA00023196"/>
    </source>
</evidence>
<sequence>MNDDLLLNVSLLRRRVPNLTSAAKSVGLRPATVSNLCTGKISVGKAEVKTIVALANLANCTIDDLIIQGSGLKMLETGIKVIDLFAPIVKGGVTGFVARAQMGQLVVLSELVHRLKQKQYTTILLTPKDNTANLDDVDQTVDNSCHTIDDTVASVSLVEDKNNILLAVDRSFVLTGELYQLREKLESEGFPDITTVLFDPTGEVVDEEDSYGLLDTVCYFDMDLIARRIYPAIHPVFSTSVLQEDALLENNHLTIQRKARKLLRRYREVRVLANTIGMENISEADTALYKRGELLEAFCSQPFFVAEPFTKKVGEYVALKDTISGAEKILEGKLDDTDPSELLCKGKIN</sequence>
<comment type="similarity">
    <text evidence="2">Belongs to the ATPase alpha/beta chains family.</text>
</comment>
<gene>
    <name evidence="12" type="ORF">ACFSUL_19645</name>
</gene>
<name>A0ABW5RW77_9BACI</name>
<evidence type="ECO:0000256" key="8">
    <source>
        <dbReference type="ARBA" id="ARBA00023136"/>
    </source>
</evidence>
<evidence type="ECO:0000259" key="11">
    <source>
        <dbReference type="Pfam" id="PF22919"/>
    </source>
</evidence>
<keyword evidence="8" id="KW-0472">Membrane</keyword>
<dbReference type="RefSeq" id="WP_377937827.1">
    <property type="nucleotide sequence ID" value="NZ_JBHUMF010000032.1"/>
</dbReference>
<organism evidence="12 13">
    <name type="scientific">Bacillus seohaeanensis</name>
    <dbReference type="NCBI Taxonomy" id="284580"/>
    <lineage>
        <taxon>Bacteria</taxon>
        <taxon>Bacillati</taxon>
        <taxon>Bacillota</taxon>
        <taxon>Bacilli</taxon>
        <taxon>Bacillales</taxon>
        <taxon>Bacillaceae</taxon>
        <taxon>Bacillus</taxon>
    </lineage>
</organism>
<dbReference type="InterPro" id="IPR055190">
    <property type="entry name" value="ATP-synt_VA_C"/>
</dbReference>
<dbReference type="Pfam" id="PF22919">
    <property type="entry name" value="ATP-synt_VA_C"/>
    <property type="match status" value="1"/>
</dbReference>
<dbReference type="InterPro" id="IPR024034">
    <property type="entry name" value="ATPase_F1/V1_b/a_C"/>
</dbReference>
<dbReference type="PROSITE" id="PS00152">
    <property type="entry name" value="ATPASE_ALPHA_BETA"/>
    <property type="match status" value="1"/>
</dbReference>
<keyword evidence="9" id="KW-0139">CF(1)</keyword>
<dbReference type="PANTHER" id="PTHR15184">
    <property type="entry name" value="ATP SYNTHASE"/>
    <property type="match status" value="1"/>
</dbReference>
<keyword evidence="5" id="KW-0067">ATP-binding</keyword>
<evidence type="ECO:0000256" key="6">
    <source>
        <dbReference type="ARBA" id="ARBA00022967"/>
    </source>
</evidence>
<comment type="caution">
    <text evidence="12">The sequence shown here is derived from an EMBL/GenBank/DDBJ whole genome shotgun (WGS) entry which is preliminary data.</text>
</comment>
<evidence type="ECO:0000256" key="10">
    <source>
        <dbReference type="ARBA" id="ARBA00023310"/>
    </source>
</evidence>
<evidence type="ECO:0000256" key="4">
    <source>
        <dbReference type="ARBA" id="ARBA00022741"/>
    </source>
</evidence>
<evidence type="ECO:0000256" key="7">
    <source>
        <dbReference type="ARBA" id="ARBA00023065"/>
    </source>
</evidence>
<keyword evidence="4" id="KW-0547">Nucleotide-binding</keyword>
<dbReference type="InterPro" id="IPR050053">
    <property type="entry name" value="ATPase_alpha/beta_chains"/>
</dbReference>
<dbReference type="Gene3D" id="3.40.50.300">
    <property type="entry name" value="P-loop containing nucleotide triphosphate hydrolases"/>
    <property type="match status" value="1"/>
</dbReference>
<proteinExistence type="inferred from homology"/>
<evidence type="ECO:0000256" key="2">
    <source>
        <dbReference type="ARBA" id="ARBA00008936"/>
    </source>
</evidence>
<keyword evidence="7" id="KW-0406">Ion transport</keyword>
<evidence type="ECO:0000256" key="1">
    <source>
        <dbReference type="ARBA" id="ARBA00004370"/>
    </source>
</evidence>
<feature type="domain" description="ATP synthase A/B type C-terminal" evidence="11">
    <location>
        <begin position="249"/>
        <end position="311"/>
    </location>
</feature>
<dbReference type="EMBL" id="JBHUMF010000032">
    <property type="protein sequence ID" value="MFD2682962.1"/>
    <property type="molecule type" value="Genomic_DNA"/>
</dbReference>
<dbReference type="SUPFAM" id="SSF52540">
    <property type="entry name" value="P-loop containing nucleoside triphosphate hydrolases"/>
    <property type="match status" value="1"/>
</dbReference>